<dbReference type="InterPro" id="IPR000477">
    <property type="entry name" value="RT_dom"/>
</dbReference>
<comment type="caution">
    <text evidence="2">The sequence shown here is derived from an EMBL/GenBank/DDBJ whole genome shotgun (WGS) entry which is preliminary data.</text>
</comment>
<dbReference type="PROSITE" id="PS50878">
    <property type="entry name" value="RT_POL"/>
    <property type="match status" value="1"/>
</dbReference>
<feature type="domain" description="Reverse transcriptase" evidence="1">
    <location>
        <begin position="1"/>
        <end position="231"/>
    </location>
</feature>
<name>A0ABD3GKL2_9MARC</name>
<dbReference type="InterPro" id="IPR026960">
    <property type="entry name" value="RVT-Znf"/>
</dbReference>
<dbReference type="AlphaFoldDB" id="A0ABD3GKL2"/>
<dbReference type="CDD" id="cd01650">
    <property type="entry name" value="RT_nLTR_like"/>
    <property type="match status" value="1"/>
</dbReference>
<reference evidence="2 3" key="1">
    <citation type="submission" date="2024-09" db="EMBL/GenBank/DDBJ databases">
        <title>Chromosome-scale assembly of Riccia sorocarpa.</title>
        <authorList>
            <person name="Paukszto L."/>
        </authorList>
    </citation>
    <scope>NUCLEOTIDE SEQUENCE [LARGE SCALE GENOMIC DNA]</scope>
    <source>
        <strain evidence="2">LP-2024</strain>
        <tissue evidence="2">Aerial parts of the thallus</tissue>
    </source>
</reference>
<sequence length="751" mass="86674">MMANRLREFLPDLVDEQQKGFVKGRSITDNILAFKAGQEWCEKSNQQVLIVKLDFEKAYDRVGHEYLWQTMAAMEIDEKFIKLTQGLVEGATSKLHVAGTFSKEIVLERGVRQGCPLAPLLFSIATQPLMLILREKEREGKLTGLHIKGQKTMLHSLFADDSGVMVKAEAENFNELQEAVRIYKRISGAKLNLRKSTIIPLGLSEIPDWLQRTGCHIARKGEIIRYLGFPIGWGITEEEQKDFVMGKMKKKLNNWKFRRLSFSGRVVALKHVVRCVPIHLLACLNLQKQTFDDMESICRTYLWGISKTGTSKVPLIAWAEVQRGKHAGGLGLADFRTTSKALRLKQIAKMFTHPDEDWIGAAEQLIRSTNSRGRDARERRDWLLQEVLLLNHPIKIPKAPTLTGLLEAWKLARGKLILDDQYVVSKCWQTSKILKLAISQKWITQEEYQSSTNVLRREGIQTAEEWKRWSEVNTGEAENRTKALGRSLCRPGDEEIKIQDMDWKWRPKTKEYTGWNQPTGIWKALLSMQANSSARLNSKWSRQESDRKWGKRLKKLWHSPLPNKERMWIWKTLQHCLPTLDRISKWGHGNGKCKRCNRTKEDMDHLLTDCMESQKQWAEWQRSTEDTNLAWKQPGDFISKLDEAWSHRSWAKEALLHKVCWNLWLHRNASTYGDTKSPTPIRVAAVQAIFMLEALKPMSGDHEKAELKIRMSIDELKITFNLSTENTETLADMAGDQEETTRRHENSENGQ</sequence>
<organism evidence="2 3">
    <name type="scientific">Riccia sorocarpa</name>
    <dbReference type="NCBI Taxonomy" id="122646"/>
    <lineage>
        <taxon>Eukaryota</taxon>
        <taxon>Viridiplantae</taxon>
        <taxon>Streptophyta</taxon>
        <taxon>Embryophyta</taxon>
        <taxon>Marchantiophyta</taxon>
        <taxon>Marchantiopsida</taxon>
        <taxon>Marchantiidae</taxon>
        <taxon>Marchantiales</taxon>
        <taxon>Ricciaceae</taxon>
        <taxon>Riccia</taxon>
    </lineage>
</organism>
<dbReference type="Pfam" id="PF13966">
    <property type="entry name" value="zf-RVT"/>
    <property type="match status" value="1"/>
</dbReference>
<keyword evidence="3" id="KW-1185">Reference proteome</keyword>
<dbReference type="PANTHER" id="PTHR31635">
    <property type="entry name" value="REVERSE TRANSCRIPTASE DOMAIN-CONTAINING PROTEIN-RELATED"/>
    <property type="match status" value="1"/>
</dbReference>
<dbReference type="SUPFAM" id="SSF56672">
    <property type="entry name" value="DNA/RNA polymerases"/>
    <property type="match status" value="1"/>
</dbReference>
<dbReference type="InterPro" id="IPR043502">
    <property type="entry name" value="DNA/RNA_pol_sf"/>
</dbReference>
<dbReference type="Pfam" id="PF00078">
    <property type="entry name" value="RVT_1"/>
    <property type="match status" value="1"/>
</dbReference>
<dbReference type="Proteomes" id="UP001633002">
    <property type="component" value="Unassembled WGS sequence"/>
</dbReference>
<proteinExistence type="predicted"/>
<evidence type="ECO:0000259" key="1">
    <source>
        <dbReference type="PROSITE" id="PS50878"/>
    </source>
</evidence>
<protein>
    <recommendedName>
        <fullName evidence="1">Reverse transcriptase domain-containing protein</fullName>
    </recommendedName>
</protein>
<dbReference type="EMBL" id="JBJQOH010000007">
    <property type="protein sequence ID" value="KAL3678974.1"/>
    <property type="molecule type" value="Genomic_DNA"/>
</dbReference>
<accession>A0ABD3GKL2</accession>
<gene>
    <name evidence="2" type="ORF">R1sor_021930</name>
</gene>
<evidence type="ECO:0000313" key="3">
    <source>
        <dbReference type="Proteomes" id="UP001633002"/>
    </source>
</evidence>
<dbReference type="PANTHER" id="PTHR31635:SF196">
    <property type="entry name" value="REVERSE TRANSCRIPTASE DOMAIN-CONTAINING PROTEIN-RELATED"/>
    <property type="match status" value="1"/>
</dbReference>
<evidence type="ECO:0000313" key="2">
    <source>
        <dbReference type="EMBL" id="KAL3678974.1"/>
    </source>
</evidence>